<organism evidence="1">
    <name type="scientific">marine sediment metagenome</name>
    <dbReference type="NCBI Taxonomy" id="412755"/>
    <lineage>
        <taxon>unclassified sequences</taxon>
        <taxon>metagenomes</taxon>
        <taxon>ecological metagenomes</taxon>
    </lineage>
</organism>
<reference evidence="1" key="1">
    <citation type="journal article" date="2015" name="Nature">
        <title>Complex archaea that bridge the gap between prokaryotes and eukaryotes.</title>
        <authorList>
            <person name="Spang A."/>
            <person name="Saw J.H."/>
            <person name="Jorgensen S.L."/>
            <person name="Zaremba-Niedzwiedzka K."/>
            <person name="Martijn J."/>
            <person name="Lind A.E."/>
            <person name="van Eijk R."/>
            <person name="Schleper C."/>
            <person name="Guy L."/>
            <person name="Ettema T.J."/>
        </authorList>
    </citation>
    <scope>NUCLEOTIDE SEQUENCE</scope>
</reference>
<gene>
    <name evidence="1" type="ORF">LCGC14_1948830</name>
</gene>
<dbReference type="AlphaFoldDB" id="A0A0F9HWE6"/>
<evidence type="ECO:0000313" key="1">
    <source>
        <dbReference type="EMBL" id="KKL86030.1"/>
    </source>
</evidence>
<accession>A0A0F9HWE6</accession>
<name>A0A0F9HWE6_9ZZZZ</name>
<proteinExistence type="predicted"/>
<sequence length="101" mass="11826">MTDDSKLPHLKIIDAARLRKQEEDLRDNDYKRRAQKQKNFYAQARVNAEIVKVLKEALSRSVILNEDGTVLFKWSEELIESITADIEDPGTVQEQRKRRSK</sequence>
<protein>
    <submittedName>
        <fullName evidence="1">Uncharacterized protein</fullName>
    </submittedName>
</protein>
<comment type="caution">
    <text evidence="1">The sequence shown here is derived from an EMBL/GenBank/DDBJ whole genome shotgun (WGS) entry which is preliminary data.</text>
</comment>
<dbReference type="EMBL" id="LAZR01021233">
    <property type="protein sequence ID" value="KKL86030.1"/>
    <property type="molecule type" value="Genomic_DNA"/>
</dbReference>